<accession>A0A7Z0QQ79</accession>
<organism evidence="3">
    <name type="scientific">Bradyrhizobium barranii subsp. barranii</name>
    <dbReference type="NCBI Taxonomy" id="2823807"/>
    <lineage>
        <taxon>Bacteria</taxon>
        <taxon>Pseudomonadati</taxon>
        <taxon>Pseudomonadota</taxon>
        <taxon>Alphaproteobacteria</taxon>
        <taxon>Hyphomicrobiales</taxon>
        <taxon>Nitrobacteraceae</taxon>
        <taxon>Bradyrhizobium</taxon>
        <taxon>Bradyrhizobium barranii</taxon>
    </lineage>
</organism>
<keyword evidence="4" id="KW-0614">Plasmid</keyword>
<gene>
    <name evidence="4" type="ORF">G6321_00001350</name>
    <name evidence="2" type="ORF">G6321_50615</name>
    <name evidence="3" type="ORF">G6321_54250</name>
</gene>
<evidence type="ECO:0000313" key="2">
    <source>
        <dbReference type="EMBL" id="NYY96343.1"/>
    </source>
</evidence>
<evidence type="ECO:0000313" key="5">
    <source>
        <dbReference type="Proteomes" id="UP000564836"/>
    </source>
</evidence>
<name>A0A7Z0QQ79_9BRAD</name>
<feature type="compositionally biased region" description="Low complexity" evidence="1">
    <location>
        <begin position="154"/>
        <end position="167"/>
    </location>
</feature>
<dbReference type="EMBL" id="JACBFH010000003">
    <property type="protein sequence ID" value="NYY96343.1"/>
    <property type="molecule type" value="Genomic_DNA"/>
</dbReference>
<reference evidence="3" key="2">
    <citation type="submission" date="2020-06" db="EMBL/GenBank/DDBJ databases">
        <title>Whole Genome Sequence of Bradyrhizobium sp. Strain 323S2.</title>
        <authorList>
            <person name="Bromfield E.S.P."/>
        </authorList>
    </citation>
    <scope>NUCLEOTIDE SEQUENCE [LARGE SCALE GENOMIC DNA]</scope>
    <source>
        <strain evidence="3">323S2</strain>
    </source>
</reference>
<proteinExistence type="predicted"/>
<evidence type="ECO:0000313" key="4">
    <source>
        <dbReference type="EMBL" id="UGX89756.1"/>
    </source>
</evidence>
<feature type="region of interest" description="Disordered" evidence="1">
    <location>
        <begin position="102"/>
        <end position="167"/>
    </location>
</feature>
<reference evidence="4 5" key="1">
    <citation type="journal article" date="2017" name="Syst. Appl. Microbiol.">
        <title>Soybeans inoculated with root zone soils of Canadian native legumes harbour diverse and novel Bradyrhizobium spp. that possess agricultural potential.</title>
        <authorList>
            <person name="Bromfield E.S.P."/>
            <person name="Cloutier S."/>
            <person name="Tambong J.T."/>
            <person name="Tran Thi T.V."/>
        </authorList>
    </citation>
    <scope>NUCLEOTIDE SEQUENCE [LARGE SCALE GENOMIC DNA]</scope>
    <source>
        <strain evidence="4 5">323S2</strain>
    </source>
</reference>
<reference evidence="4 5" key="3">
    <citation type="journal article" date="2022" name="Int. J. Syst. Evol. Microbiol.">
        <title>Strains of Bradyrhizobium barranii sp. nov. associated with legumes native to Canada are symbionts of soybeans and belong to different subspecies (subsp. barranii subsp. nov. and subsp. apii subsp. nov.) and symbiovars (sv. glycinearum and sv. septentrionale).</title>
        <authorList>
            <person name="Bromfield E.S.P."/>
            <person name="Cloutier S."/>
            <person name="Wasai-Hara S."/>
            <person name="Minamisawa K."/>
        </authorList>
    </citation>
    <scope>NUCLEOTIDE SEQUENCE [LARGE SCALE GENOMIC DNA]</scope>
    <source>
        <strain evidence="4 5">323S2</strain>
        <plasmid evidence="5">pBb323S2a</plasmid>
    </source>
</reference>
<evidence type="ECO:0000313" key="3">
    <source>
        <dbReference type="EMBL" id="NYY96862.1"/>
    </source>
</evidence>
<dbReference type="RefSeq" id="WP_166353987.1">
    <property type="nucleotide sequence ID" value="NZ_CP049700.1"/>
</dbReference>
<dbReference type="Proteomes" id="UP000564836">
    <property type="component" value="Plasmid pBb323S2a"/>
</dbReference>
<protein>
    <submittedName>
        <fullName evidence="3">Uncharacterized protein</fullName>
    </submittedName>
</protein>
<evidence type="ECO:0000256" key="1">
    <source>
        <dbReference type="SAM" id="MobiDB-lite"/>
    </source>
</evidence>
<dbReference type="AlphaFoldDB" id="A0A7Z0QQ79"/>
<sequence length="167" mass="18029">MNDHLRPSRGHSAGFLTFEAVLAYPYHPLVGRTVLVTGDQEHDGVHYFLIRQSQGGSFQVPGWMFDPAACSMEIVTVPRLPVSQLLQLRSLVDHLVACHPEEESPGGFGNEKAVSCANRSVPSPNPARRYEWCRTPEGYGASASIANGSGGAAGQRASGQRQKGSRQ</sequence>
<dbReference type="EMBL" id="JACBFH010000004">
    <property type="protein sequence ID" value="NYY96862.1"/>
    <property type="molecule type" value="Genomic_DNA"/>
</dbReference>
<dbReference type="EMBL" id="CP088278">
    <property type="protein sequence ID" value="UGX89756.1"/>
    <property type="molecule type" value="Genomic_DNA"/>
</dbReference>
<geneLocation type="plasmid" evidence="4 5">
    <name>pBb323S2a</name>
</geneLocation>